<dbReference type="Proteomes" id="UP001064933">
    <property type="component" value="Chromosome"/>
</dbReference>
<evidence type="ECO:0000313" key="2">
    <source>
        <dbReference type="Proteomes" id="UP001064933"/>
    </source>
</evidence>
<organism evidence="1 2">
    <name type="scientific">Roseateles amylovorans</name>
    <dbReference type="NCBI Taxonomy" id="2978473"/>
    <lineage>
        <taxon>Bacteria</taxon>
        <taxon>Pseudomonadati</taxon>
        <taxon>Pseudomonadota</taxon>
        <taxon>Betaproteobacteria</taxon>
        <taxon>Burkholderiales</taxon>
        <taxon>Sphaerotilaceae</taxon>
        <taxon>Roseateles</taxon>
    </lineage>
</organism>
<dbReference type="InterPro" id="IPR031009">
    <property type="entry name" value="Tcm_partner"/>
</dbReference>
<sequence>MDDVATPLIPAAYDGREQALVKHRLLEDYLEKLFLIIGMGSKSGGGSIELCYVDCFAGPWGDPSEDMQSTSIAISLKTLAACRNELASRKVYVKIRALYVEAKPSSFRRLQTYLTTGTPRSIKSHCMQGDFVTLREQILEWVGPDAFTFFFVDPMGYTPIAVPILAPLVRRPKSEFLINLMYEHANRAMSIEGMRPTMATVVGEDLDVEGLTPHEREHAFVHAYRKNLKLCVPASKSRPARAAHARVMNPERDRTKYHMVYLTSHPKGVVEFMRISEETDKLQCQVRTMLRDQKQVESKGTGLLWAPGSMVDFDAGHASAAEVDMFWQMFLSDGDRHIDTTVFADILEETGWFVGDLQASLVRLIKSGKVVNRTTDASRRYKHPLHFDVGGGGGETLGWIGAAALF</sequence>
<protein>
    <submittedName>
        <fullName evidence="1">Three-Cys-motif partner protein TcmP</fullName>
    </submittedName>
</protein>
<accession>A0ABY6ASJ9</accession>
<evidence type="ECO:0000313" key="1">
    <source>
        <dbReference type="EMBL" id="UXH76211.1"/>
    </source>
</evidence>
<dbReference type="RefSeq" id="WP_261755944.1">
    <property type="nucleotide sequence ID" value="NZ_CP104562.2"/>
</dbReference>
<dbReference type="EMBL" id="CP104562">
    <property type="protein sequence ID" value="UXH76211.1"/>
    <property type="molecule type" value="Genomic_DNA"/>
</dbReference>
<reference evidence="1" key="1">
    <citation type="submission" date="2022-10" db="EMBL/GenBank/DDBJ databases">
        <title>Characterization and whole genome sequencing of a new Roseateles species, isolated from fresh water.</title>
        <authorList>
            <person name="Guliayeva D.Y."/>
            <person name="Akhremchuk A.E."/>
            <person name="Sikolenko M.A."/>
            <person name="Valentovich L.N."/>
            <person name="Sidarenka A.V."/>
        </authorList>
    </citation>
    <scope>NUCLEOTIDE SEQUENCE</scope>
    <source>
        <strain evidence="1">BIM B-1768</strain>
    </source>
</reference>
<gene>
    <name evidence="1" type="primary">tcmP</name>
    <name evidence="1" type="ORF">N4261_14150</name>
</gene>
<proteinExistence type="predicted"/>
<keyword evidence="2" id="KW-1185">Reference proteome</keyword>
<dbReference type="NCBIfam" id="TIGR04474">
    <property type="entry name" value="tcm_partner"/>
    <property type="match status" value="1"/>
</dbReference>
<name>A0ABY6ASJ9_9BURK</name>